<comment type="caution">
    <text evidence="1">The sequence shown here is derived from an EMBL/GenBank/DDBJ whole genome shotgun (WGS) entry which is preliminary data.</text>
</comment>
<sequence length="66" mass="7251">MDEVLNLQEAELKAMLAEIKQLVVTYGGDVDIVVKINDGKAGGKTINIIIDEVTEMDIALDRIYSD</sequence>
<dbReference type="Proteomes" id="UP000477739">
    <property type="component" value="Unassembled WGS sequence"/>
</dbReference>
<proteinExistence type="predicted"/>
<protein>
    <submittedName>
        <fullName evidence="1">Uncharacterized protein</fullName>
    </submittedName>
</protein>
<keyword evidence="2" id="KW-1185">Reference proteome</keyword>
<dbReference type="RefSeq" id="WP_155110214.1">
    <property type="nucleotide sequence ID" value="NZ_WMJZ01000066.1"/>
</dbReference>
<gene>
    <name evidence="1" type="ORF">GJV78_21965</name>
</gene>
<dbReference type="AlphaFoldDB" id="A0A6L6ISY9"/>
<evidence type="ECO:0000313" key="2">
    <source>
        <dbReference type="Proteomes" id="UP000477739"/>
    </source>
</evidence>
<dbReference type="EMBL" id="WMJZ01000066">
    <property type="protein sequence ID" value="MTH48848.1"/>
    <property type="molecule type" value="Genomic_DNA"/>
</dbReference>
<name>A0A6L6ISY9_9ENTR</name>
<organism evidence="1 2">
    <name type="scientific">Intestinirhabdus alba</name>
    <dbReference type="NCBI Taxonomy" id="2899544"/>
    <lineage>
        <taxon>Bacteria</taxon>
        <taxon>Pseudomonadati</taxon>
        <taxon>Pseudomonadota</taxon>
        <taxon>Gammaproteobacteria</taxon>
        <taxon>Enterobacterales</taxon>
        <taxon>Enterobacteriaceae</taxon>
        <taxon>Intestinirhabdus</taxon>
    </lineage>
</organism>
<evidence type="ECO:0000313" key="1">
    <source>
        <dbReference type="EMBL" id="MTH48848.1"/>
    </source>
</evidence>
<accession>A0A6L6ISY9</accession>
<reference evidence="1 2" key="1">
    <citation type="submission" date="2019-11" db="EMBL/GenBank/DDBJ databases">
        <title>Escherichia alba sp. nov. isolated from the gut of plastic-eating superworms Zophobas atratus.</title>
        <authorList>
            <person name="Yang Y."/>
        </authorList>
    </citation>
    <scope>NUCLEOTIDE SEQUENCE [LARGE SCALE GENOMIC DNA]</scope>
    <source>
        <strain evidence="2">BIT-B35</strain>
    </source>
</reference>